<dbReference type="EMBL" id="CP010904">
    <property type="protein sequence ID" value="AKJ64973.1"/>
    <property type="molecule type" value="Genomic_DNA"/>
</dbReference>
<dbReference type="SMART" id="SM00116">
    <property type="entry name" value="CBS"/>
    <property type="match status" value="2"/>
</dbReference>
<dbReference type="InterPro" id="IPR001347">
    <property type="entry name" value="SIS_dom"/>
</dbReference>
<dbReference type="InterPro" id="IPR046348">
    <property type="entry name" value="SIS_dom_sf"/>
</dbReference>
<evidence type="ECO:0000256" key="7">
    <source>
        <dbReference type="PROSITE-ProRule" id="PRU00703"/>
    </source>
</evidence>
<reference evidence="10 11" key="2">
    <citation type="journal article" date="2016" name="ISME J.">
        <title>Characterization of the first cultured representative of Verrucomicrobia subdivision 5 indicates the proposal of a novel phylum.</title>
        <authorList>
            <person name="Spring S."/>
            <person name="Bunk B."/>
            <person name="Sproer C."/>
            <person name="Schumann P."/>
            <person name="Rohde M."/>
            <person name="Tindall B.J."/>
            <person name="Klenk H.P."/>
        </authorList>
    </citation>
    <scope>NUCLEOTIDE SEQUENCE [LARGE SCALE GENOMIC DNA]</scope>
    <source>
        <strain evidence="10 11">L21-Fru-AB</strain>
    </source>
</reference>
<dbReference type="InterPro" id="IPR050986">
    <property type="entry name" value="GutQ/KpsF_isomerases"/>
</dbReference>
<dbReference type="Gene3D" id="3.40.50.10490">
    <property type="entry name" value="Glucose-6-phosphate isomerase like protein, domain 1"/>
    <property type="match status" value="1"/>
</dbReference>
<dbReference type="Gene3D" id="3.10.580.10">
    <property type="entry name" value="CBS-domain"/>
    <property type="match status" value="1"/>
</dbReference>
<dbReference type="InterPro" id="IPR004800">
    <property type="entry name" value="KdsD/KpsF-type"/>
</dbReference>
<reference evidence="11" key="1">
    <citation type="submission" date="2015-02" db="EMBL/GenBank/DDBJ databases">
        <title>Description and complete genome sequence of the first cultured representative of the subdivision 5 of the Verrucomicrobia phylum.</title>
        <authorList>
            <person name="Spring S."/>
            <person name="Bunk B."/>
            <person name="Sproer C."/>
            <person name="Klenk H.-P."/>
        </authorList>
    </citation>
    <scope>NUCLEOTIDE SEQUENCE [LARGE SCALE GENOMIC DNA]</scope>
    <source>
        <strain evidence="11">L21-Fru-AB</strain>
    </source>
</reference>
<dbReference type="KEGG" id="vbl:L21SP4_01733"/>
<protein>
    <submittedName>
        <fullName evidence="10">Arabinose 5-phosphate isomerase KdsD</fullName>
        <ecNumber evidence="10">5.3.1.13</ecNumber>
    </submittedName>
</protein>
<feature type="site" description="Catalytically relevant" evidence="6">
    <location>
        <position position="146"/>
    </location>
</feature>
<name>A0A0G3EF60_9BACT</name>
<feature type="domain" description="CBS" evidence="8">
    <location>
        <begin position="204"/>
        <end position="264"/>
    </location>
</feature>
<evidence type="ECO:0000313" key="10">
    <source>
        <dbReference type="EMBL" id="AKJ64973.1"/>
    </source>
</evidence>
<dbReference type="NCBIfam" id="TIGR00393">
    <property type="entry name" value="kpsF"/>
    <property type="match status" value="1"/>
</dbReference>
<dbReference type="PROSITE" id="PS51371">
    <property type="entry name" value="CBS"/>
    <property type="match status" value="2"/>
</dbReference>
<dbReference type="FunFam" id="3.40.50.10490:FF:000011">
    <property type="entry name" value="Arabinose 5-phosphate isomerase"/>
    <property type="match status" value="1"/>
</dbReference>
<dbReference type="PANTHER" id="PTHR42745:SF1">
    <property type="entry name" value="ARABINOSE 5-PHOSPHATE ISOMERASE KDSD"/>
    <property type="match status" value="1"/>
</dbReference>
<evidence type="ECO:0000259" key="9">
    <source>
        <dbReference type="PROSITE" id="PS51464"/>
    </source>
</evidence>
<feature type="site" description="Catalytically relevant" evidence="6">
    <location>
        <position position="105"/>
    </location>
</feature>
<feature type="domain" description="CBS" evidence="8">
    <location>
        <begin position="271"/>
        <end position="323"/>
    </location>
</feature>
<dbReference type="OrthoDB" id="9762536at2"/>
<evidence type="ECO:0000313" key="11">
    <source>
        <dbReference type="Proteomes" id="UP000035268"/>
    </source>
</evidence>
<dbReference type="InterPro" id="IPR046342">
    <property type="entry name" value="CBS_dom_sf"/>
</dbReference>
<dbReference type="GO" id="GO:0046872">
    <property type="term" value="F:metal ion binding"/>
    <property type="evidence" value="ECO:0007669"/>
    <property type="project" value="UniProtKB-KW"/>
</dbReference>
<dbReference type="PATRIC" id="fig|1609981.3.peg.1801"/>
<feature type="domain" description="SIS" evidence="9">
    <location>
        <begin position="36"/>
        <end position="178"/>
    </location>
</feature>
<dbReference type="AlphaFoldDB" id="A0A0G3EF60"/>
<gene>
    <name evidence="10" type="primary">kdsD_2</name>
    <name evidence="10" type="ORF">L21SP4_01733</name>
</gene>
<dbReference type="InterPro" id="IPR035474">
    <property type="entry name" value="SIS_Kpsf"/>
</dbReference>
<dbReference type="STRING" id="1307763.L21SP4_01733"/>
<keyword evidence="2" id="KW-0677">Repeat</keyword>
<dbReference type="CDD" id="cd05014">
    <property type="entry name" value="SIS_Kpsf"/>
    <property type="match status" value="1"/>
</dbReference>
<dbReference type="Pfam" id="PF00571">
    <property type="entry name" value="CBS"/>
    <property type="match status" value="2"/>
</dbReference>
<comment type="similarity">
    <text evidence="1 4">Belongs to the SIS family. GutQ/KpsF subfamily.</text>
</comment>
<keyword evidence="11" id="KW-1185">Reference proteome</keyword>
<dbReference type="GO" id="GO:0097367">
    <property type="term" value="F:carbohydrate derivative binding"/>
    <property type="evidence" value="ECO:0007669"/>
    <property type="project" value="InterPro"/>
</dbReference>
<dbReference type="PANTHER" id="PTHR42745">
    <property type="match status" value="1"/>
</dbReference>
<dbReference type="InterPro" id="IPR000644">
    <property type="entry name" value="CBS_dom"/>
</dbReference>
<feature type="site" description="Catalytically relevant" evidence="6">
    <location>
        <position position="53"/>
    </location>
</feature>
<proteinExistence type="inferred from homology"/>
<dbReference type="EC" id="5.3.1.13" evidence="10"/>
<dbReference type="GO" id="GO:1901135">
    <property type="term" value="P:carbohydrate derivative metabolic process"/>
    <property type="evidence" value="ECO:0007669"/>
    <property type="project" value="InterPro"/>
</dbReference>
<evidence type="ECO:0000256" key="2">
    <source>
        <dbReference type="ARBA" id="ARBA00022737"/>
    </source>
</evidence>
<keyword evidence="5" id="KW-0479">Metal-binding</keyword>
<keyword evidence="10" id="KW-0413">Isomerase</keyword>
<dbReference type="Proteomes" id="UP000035268">
    <property type="component" value="Chromosome"/>
</dbReference>
<organism evidence="10 11">
    <name type="scientific">Kiritimatiella glycovorans</name>
    <dbReference type="NCBI Taxonomy" id="1307763"/>
    <lineage>
        <taxon>Bacteria</taxon>
        <taxon>Pseudomonadati</taxon>
        <taxon>Kiritimatiellota</taxon>
        <taxon>Kiritimatiellia</taxon>
        <taxon>Kiritimatiellales</taxon>
        <taxon>Kiritimatiellaceae</taxon>
        <taxon>Kiritimatiella</taxon>
    </lineage>
</organism>
<dbReference type="PIRSF" id="PIRSF004692">
    <property type="entry name" value="KdsD_KpsF"/>
    <property type="match status" value="1"/>
</dbReference>
<dbReference type="PROSITE" id="PS51464">
    <property type="entry name" value="SIS"/>
    <property type="match status" value="1"/>
</dbReference>
<dbReference type="CDD" id="cd04604">
    <property type="entry name" value="CBS_pair_SIS_assoc"/>
    <property type="match status" value="1"/>
</dbReference>
<dbReference type="GO" id="GO:0005975">
    <property type="term" value="P:carbohydrate metabolic process"/>
    <property type="evidence" value="ECO:0007669"/>
    <property type="project" value="InterPro"/>
</dbReference>
<feature type="site" description="Catalytically relevant" evidence="6">
    <location>
        <position position="187"/>
    </location>
</feature>
<evidence type="ECO:0000256" key="4">
    <source>
        <dbReference type="PIRNR" id="PIRNR004692"/>
    </source>
</evidence>
<evidence type="ECO:0000259" key="8">
    <source>
        <dbReference type="PROSITE" id="PS51371"/>
    </source>
</evidence>
<accession>A0A0G3EF60</accession>
<evidence type="ECO:0000256" key="6">
    <source>
        <dbReference type="PIRSR" id="PIRSR004692-3"/>
    </source>
</evidence>
<sequence>MNYVQRACEIIDTEIEGLERLKARLDGSFREAVELILERVAAGGKVVITGVGKNTHIGRKIAATLTSVGTPAVPMHPIEAMHGDFGLLCEPDVVLAMSYSGASEELLNLIPAIRRNGNPIIGVTGFADSPLARHADLVLSVEVNREACPFNLAPTASTTAALALGDALAMVLLEARGFQREDYAKLHPGGAIGRSLLLRVSDVMRSGKRLARVHRDARVREALVAMTGARSGSLAVVDDDERVVGIFTDGDLRRHLVETPDLPEQPLAELMTPDPVTVRASGLAVDLLQIYEQHNIDDVIVVDDDDRLAGMVDIQDLPKMKIL</sequence>
<dbReference type="SUPFAM" id="SSF53697">
    <property type="entry name" value="SIS domain"/>
    <property type="match status" value="1"/>
</dbReference>
<dbReference type="GO" id="GO:0019146">
    <property type="term" value="F:arabinose-5-phosphate isomerase activity"/>
    <property type="evidence" value="ECO:0007669"/>
    <property type="project" value="UniProtKB-EC"/>
</dbReference>
<evidence type="ECO:0000256" key="1">
    <source>
        <dbReference type="ARBA" id="ARBA00008165"/>
    </source>
</evidence>
<evidence type="ECO:0000256" key="5">
    <source>
        <dbReference type="PIRSR" id="PIRSR004692-2"/>
    </source>
</evidence>
<keyword evidence="3 7" id="KW-0129">CBS domain</keyword>
<feature type="binding site" evidence="5">
    <location>
        <position position="76"/>
    </location>
    <ligand>
        <name>Zn(2+)</name>
        <dbReference type="ChEBI" id="CHEBI:29105"/>
    </ligand>
</feature>
<evidence type="ECO:0000256" key="3">
    <source>
        <dbReference type="ARBA" id="ARBA00023122"/>
    </source>
</evidence>
<dbReference type="Pfam" id="PF01380">
    <property type="entry name" value="SIS"/>
    <property type="match status" value="1"/>
</dbReference>
<keyword evidence="5" id="KW-0862">Zinc</keyword>